<dbReference type="AlphaFoldDB" id="A0A329SRV3"/>
<proteinExistence type="predicted"/>
<comment type="caution">
    <text evidence="1">The sequence shown here is derived from an EMBL/GenBank/DDBJ whole genome shotgun (WGS) entry which is preliminary data.</text>
</comment>
<sequence length="85" mass="9380">MLAAPRSAAPATFISSQVANVFFRPCRGQNGEVTLEYYRCRCTVPKRVAGTGFTNLMQHIRREHPAFTEVMLAATPVRPGQSPNT</sequence>
<dbReference type="VEuPathDB" id="FungiDB:PC110_g4479"/>
<gene>
    <name evidence="1" type="ORF">PC110_g4479</name>
</gene>
<dbReference type="OrthoDB" id="111120at2759"/>
<evidence type="ECO:0000313" key="2">
    <source>
        <dbReference type="Proteomes" id="UP000251314"/>
    </source>
</evidence>
<organism evidence="1 2">
    <name type="scientific">Phytophthora cactorum</name>
    <dbReference type="NCBI Taxonomy" id="29920"/>
    <lineage>
        <taxon>Eukaryota</taxon>
        <taxon>Sar</taxon>
        <taxon>Stramenopiles</taxon>
        <taxon>Oomycota</taxon>
        <taxon>Peronosporomycetes</taxon>
        <taxon>Peronosporales</taxon>
        <taxon>Peronosporaceae</taxon>
        <taxon>Phytophthora</taxon>
    </lineage>
</organism>
<protein>
    <submittedName>
        <fullName evidence="1">Uncharacterized protein</fullName>
    </submittedName>
</protein>
<name>A0A329SRV3_9STRA</name>
<evidence type="ECO:0000313" key="1">
    <source>
        <dbReference type="EMBL" id="RAW39295.1"/>
    </source>
</evidence>
<dbReference type="Proteomes" id="UP000251314">
    <property type="component" value="Unassembled WGS sequence"/>
</dbReference>
<reference evidence="1 2" key="1">
    <citation type="submission" date="2018-01" db="EMBL/GenBank/DDBJ databases">
        <title>Draft genome of the strawberry crown rot pathogen Phytophthora cactorum.</title>
        <authorList>
            <person name="Armitage A.D."/>
            <person name="Lysoe E."/>
            <person name="Nellist C.F."/>
            <person name="Harrison R.J."/>
            <person name="Brurberg M.B."/>
        </authorList>
    </citation>
    <scope>NUCLEOTIDE SEQUENCE [LARGE SCALE GENOMIC DNA]</scope>
    <source>
        <strain evidence="1 2">10300</strain>
    </source>
</reference>
<dbReference type="EMBL" id="MJFZ01000069">
    <property type="protein sequence ID" value="RAW39295.1"/>
    <property type="molecule type" value="Genomic_DNA"/>
</dbReference>
<accession>A0A329SRV3</accession>
<keyword evidence="2" id="KW-1185">Reference proteome</keyword>